<keyword evidence="1" id="KW-0472">Membrane</keyword>
<evidence type="ECO:0000256" key="1">
    <source>
        <dbReference type="SAM" id="Phobius"/>
    </source>
</evidence>
<feature type="transmembrane region" description="Helical" evidence="1">
    <location>
        <begin position="67"/>
        <end position="87"/>
    </location>
</feature>
<comment type="caution">
    <text evidence="3">The sequence shown here is derived from an EMBL/GenBank/DDBJ whole genome shotgun (WGS) entry which is preliminary data.</text>
</comment>
<dbReference type="EMBL" id="MCFL01000066">
    <property type="protein sequence ID" value="ORZ31144.1"/>
    <property type="molecule type" value="Genomic_DNA"/>
</dbReference>
<evidence type="ECO:0000259" key="2">
    <source>
        <dbReference type="PROSITE" id="PS51335"/>
    </source>
</evidence>
<feature type="non-terminal residue" evidence="3">
    <location>
        <position position="148"/>
    </location>
</feature>
<dbReference type="InterPro" id="IPR050868">
    <property type="entry name" value="ELMO_domain-containing"/>
</dbReference>
<dbReference type="AlphaFoldDB" id="A0A1Y2HAY3"/>
<keyword evidence="4" id="KW-1185">Reference proteome</keyword>
<feature type="domain" description="ELMO" evidence="2">
    <location>
        <begin position="1"/>
        <end position="148"/>
    </location>
</feature>
<evidence type="ECO:0000313" key="3">
    <source>
        <dbReference type="EMBL" id="ORZ31144.1"/>
    </source>
</evidence>
<dbReference type="OrthoDB" id="67155at2759"/>
<proteinExistence type="predicted"/>
<keyword evidence="1" id="KW-1133">Transmembrane helix</keyword>
<keyword evidence="1" id="KW-0812">Transmembrane</keyword>
<dbReference type="PROSITE" id="PS51335">
    <property type="entry name" value="ELMO"/>
    <property type="match status" value="1"/>
</dbReference>
<name>A0A1Y2HAY3_9FUNG</name>
<organism evidence="3 4">
    <name type="scientific">Catenaria anguillulae PL171</name>
    <dbReference type="NCBI Taxonomy" id="765915"/>
    <lineage>
        <taxon>Eukaryota</taxon>
        <taxon>Fungi</taxon>
        <taxon>Fungi incertae sedis</taxon>
        <taxon>Blastocladiomycota</taxon>
        <taxon>Blastocladiomycetes</taxon>
        <taxon>Blastocladiales</taxon>
        <taxon>Catenariaceae</taxon>
        <taxon>Catenaria</taxon>
    </lineage>
</organism>
<protein>
    <submittedName>
        <fullName evidence="3">Engulfment/cell motility</fullName>
    </submittedName>
</protein>
<sequence length="148" mass="17333">LWTLLHPGGPVLTDTKSEAWTQIGFQGNDPATDFRGMGVYGLDDLTYLARHHAHFASYILKLSHDPISWFSMAIVGINLSAYVISLLRTRRLQWVLYKYTPTRETVHEVYCWVWVRFVEHWTGQDAPLTIMDFEQEFKKVQRKCEEEL</sequence>
<dbReference type="PANTHER" id="PTHR12771">
    <property type="entry name" value="ENGULFMENT AND CELL MOTILITY"/>
    <property type="match status" value="1"/>
</dbReference>
<dbReference type="InterPro" id="IPR006816">
    <property type="entry name" value="ELMO_dom"/>
</dbReference>
<dbReference type="PANTHER" id="PTHR12771:SF51">
    <property type="entry name" value="LD01482P"/>
    <property type="match status" value="1"/>
</dbReference>
<accession>A0A1Y2HAY3</accession>
<evidence type="ECO:0000313" key="4">
    <source>
        <dbReference type="Proteomes" id="UP000193411"/>
    </source>
</evidence>
<gene>
    <name evidence="3" type="ORF">BCR44DRAFT_1374013</name>
</gene>
<feature type="non-terminal residue" evidence="3">
    <location>
        <position position="1"/>
    </location>
</feature>
<dbReference type="GO" id="GO:0005096">
    <property type="term" value="F:GTPase activator activity"/>
    <property type="evidence" value="ECO:0007669"/>
    <property type="project" value="TreeGrafter"/>
</dbReference>
<reference evidence="3 4" key="1">
    <citation type="submission" date="2016-07" db="EMBL/GenBank/DDBJ databases">
        <title>Pervasive Adenine N6-methylation of Active Genes in Fungi.</title>
        <authorList>
            <consortium name="DOE Joint Genome Institute"/>
            <person name="Mondo S.J."/>
            <person name="Dannebaum R.O."/>
            <person name="Kuo R.C."/>
            <person name="Labutti K."/>
            <person name="Haridas S."/>
            <person name="Kuo A."/>
            <person name="Salamov A."/>
            <person name="Ahrendt S.R."/>
            <person name="Lipzen A."/>
            <person name="Sullivan W."/>
            <person name="Andreopoulos W.B."/>
            <person name="Clum A."/>
            <person name="Lindquist E."/>
            <person name="Daum C."/>
            <person name="Ramamoorthy G.K."/>
            <person name="Gryganskyi A."/>
            <person name="Culley D."/>
            <person name="Magnuson J.K."/>
            <person name="James T.Y."/>
            <person name="O'Malley M.A."/>
            <person name="Stajich J.E."/>
            <person name="Spatafora J.W."/>
            <person name="Visel A."/>
            <person name="Grigoriev I.V."/>
        </authorList>
    </citation>
    <scope>NUCLEOTIDE SEQUENCE [LARGE SCALE GENOMIC DNA]</scope>
    <source>
        <strain evidence="3 4">PL171</strain>
    </source>
</reference>
<dbReference type="Pfam" id="PF04727">
    <property type="entry name" value="ELMO_CED12"/>
    <property type="match status" value="1"/>
</dbReference>
<dbReference type="Proteomes" id="UP000193411">
    <property type="component" value="Unassembled WGS sequence"/>
</dbReference>